<comment type="subcellular location">
    <subcellularLocation>
        <location evidence="1">Secreted</location>
    </subcellularLocation>
</comment>
<dbReference type="Proteomes" id="UP000481252">
    <property type="component" value="Unassembled WGS sequence"/>
</dbReference>
<organism evidence="3 4">
    <name type="scientific">Mesorhizobium zhangyense</name>
    <dbReference type="NCBI Taxonomy" id="1776730"/>
    <lineage>
        <taxon>Bacteria</taxon>
        <taxon>Pseudomonadati</taxon>
        <taxon>Pseudomonadota</taxon>
        <taxon>Alphaproteobacteria</taxon>
        <taxon>Hyphomicrobiales</taxon>
        <taxon>Phyllobacteriaceae</taxon>
        <taxon>Mesorhizobium</taxon>
    </lineage>
</organism>
<accession>A0A7C9R9G7</accession>
<dbReference type="PANTHER" id="PTHR38340">
    <property type="entry name" value="S-LAYER PROTEIN"/>
    <property type="match status" value="1"/>
</dbReference>
<evidence type="ECO:0000256" key="2">
    <source>
        <dbReference type="ARBA" id="ARBA00022525"/>
    </source>
</evidence>
<evidence type="ECO:0000256" key="1">
    <source>
        <dbReference type="ARBA" id="ARBA00004613"/>
    </source>
</evidence>
<dbReference type="PRINTS" id="PR00313">
    <property type="entry name" value="CABNDNGRPT"/>
</dbReference>
<dbReference type="EMBL" id="JAAKZG010000009">
    <property type="protein sequence ID" value="NGN43482.1"/>
    <property type="molecule type" value="Genomic_DNA"/>
</dbReference>
<comment type="caution">
    <text evidence="3">The sequence shown here is derived from an EMBL/GenBank/DDBJ whole genome shotgun (WGS) entry which is preliminary data.</text>
</comment>
<dbReference type="InterPro" id="IPR018511">
    <property type="entry name" value="Hemolysin-typ_Ca-bd_CS"/>
</dbReference>
<sequence>MATITVSQSFGSDLLGFLQDVMENQTNSSGTDYRKTYTGPDGSSYVSFRGQPIPGSPGLKTIDNIQLVAATTDLIGEPSAITLGTITGFSLPAADVLAAANQSPQALLNLLGDITFMGNAGRDVVTLADGNDVLHLGAGNDEAHGGAGNDLLEGWSGHDVLYGDAGNDLFYGNTGNDRIYGGDGNDTIHAGEDDDYLDGGAGADILRGSTGDDIYVVSSTGDQIVELAGEGTDTVRSHTDWTLGANLERLELQGSANLTGNGNSLKNTLIGNAGNNILRGGAGNDLLSGGAGKDTLVGGTGGDAFHFNAPLGSTNIDKITDYNLADDMIQLENAVFTGLANGWLSAGAFHTGSAAHDASDRIIYNKSTGDLLFDKDGLGGAAATKFATLSPGLAMTAGEFFIV</sequence>
<dbReference type="Gene3D" id="2.150.10.10">
    <property type="entry name" value="Serralysin-like metalloprotease, C-terminal"/>
    <property type="match status" value="3"/>
</dbReference>
<dbReference type="RefSeq" id="WP_165119896.1">
    <property type="nucleotide sequence ID" value="NZ_JAAKZG010000009.1"/>
</dbReference>
<evidence type="ECO:0000313" key="3">
    <source>
        <dbReference type="EMBL" id="NGN43482.1"/>
    </source>
</evidence>
<keyword evidence="4" id="KW-1185">Reference proteome</keyword>
<dbReference type="PANTHER" id="PTHR38340:SF1">
    <property type="entry name" value="S-LAYER PROTEIN"/>
    <property type="match status" value="1"/>
</dbReference>
<dbReference type="PROSITE" id="PS00330">
    <property type="entry name" value="HEMOLYSIN_CALCIUM"/>
    <property type="match status" value="1"/>
</dbReference>
<dbReference type="Pfam" id="PF00353">
    <property type="entry name" value="HemolysinCabind"/>
    <property type="match status" value="3"/>
</dbReference>
<gene>
    <name evidence="3" type="ORF">G6N74_20635</name>
</gene>
<evidence type="ECO:0000313" key="4">
    <source>
        <dbReference type="Proteomes" id="UP000481252"/>
    </source>
</evidence>
<protein>
    <submittedName>
        <fullName evidence="3">Calcium-binding protein</fullName>
    </submittedName>
</protein>
<dbReference type="SUPFAM" id="SSF51120">
    <property type="entry name" value="beta-Roll"/>
    <property type="match status" value="2"/>
</dbReference>
<dbReference type="AlphaFoldDB" id="A0A7C9R9G7"/>
<proteinExistence type="predicted"/>
<dbReference type="InterPro" id="IPR011049">
    <property type="entry name" value="Serralysin-like_metalloprot_C"/>
</dbReference>
<reference evidence="3 4" key="1">
    <citation type="submission" date="2020-02" db="EMBL/GenBank/DDBJ databases">
        <title>Genome sequence of the type strain CGMCC 1.15528 of Mesorhizobium zhangyense.</title>
        <authorList>
            <person name="Gao J."/>
            <person name="Sun J."/>
        </authorList>
    </citation>
    <scope>NUCLEOTIDE SEQUENCE [LARGE SCALE GENOMIC DNA]</scope>
    <source>
        <strain evidence="3 4">CGMCC 1.15528</strain>
    </source>
</reference>
<name>A0A7C9R9G7_9HYPH</name>
<dbReference type="GO" id="GO:0005576">
    <property type="term" value="C:extracellular region"/>
    <property type="evidence" value="ECO:0007669"/>
    <property type="project" value="UniProtKB-SubCell"/>
</dbReference>
<dbReference type="InterPro" id="IPR001343">
    <property type="entry name" value="Hemolysn_Ca-bd"/>
</dbReference>
<keyword evidence="2" id="KW-0964">Secreted</keyword>
<dbReference type="InterPro" id="IPR050557">
    <property type="entry name" value="RTX_toxin/Mannuronan_C5-epim"/>
</dbReference>
<dbReference type="GO" id="GO:0005509">
    <property type="term" value="F:calcium ion binding"/>
    <property type="evidence" value="ECO:0007669"/>
    <property type="project" value="InterPro"/>
</dbReference>